<feature type="transmembrane region" description="Helical" evidence="8">
    <location>
        <begin position="158"/>
        <end position="176"/>
    </location>
</feature>
<feature type="transmembrane region" description="Helical" evidence="8">
    <location>
        <begin position="424"/>
        <end position="448"/>
    </location>
</feature>
<feature type="domain" description="Mechanosensitive ion channel transmembrane helices 2/3" evidence="10">
    <location>
        <begin position="518"/>
        <end position="559"/>
    </location>
</feature>
<name>A0A423PZL5_9GAMM</name>
<evidence type="ECO:0000256" key="5">
    <source>
        <dbReference type="ARBA" id="ARBA00022989"/>
    </source>
</evidence>
<keyword evidence="3" id="KW-1003">Cell membrane</keyword>
<proteinExistence type="inferred from homology"/>
<keyword evidence="12" id="KW-1185">Reference proteome</keyword>
<evidence type="ECO:0000313" key="11">
    <source>
        <dbReference type="EMBL" id="ROO31131.1"/>
    </source>
</evidence>
<gene>
    <name evidence="11" type="ORF">SAJA_03360</name>
</gene>
<evidence type="ECO:0000259" key="10">
    <source>
        <dbReference type="Pfam" id="PF21088"/>
    </source>
</evidence>
<evidence type="ECO:0000313" key="12">
    <source>
        <dbReference type="Proteomes" id="UP000285310"/>
    </source>
</evidence>
<feature type="domain" description="Mechanosensitive ion channel MscS" evidence="9">
    <location>
        <begin position="561"/>
        <end position="625"/>
    </location>
</feature>
<dbReference type="InterPro" id="IPR011014">
    <property type="entry name" value="MscS_channel_TM-2"/>
</dbReference>
<dbReference type="Gene3D" id="3.30.70.100">
    <property type="match status" value="1"/>
</dbReference>
<feature type="transmembrane region" description="Helical" evidence="8">
    <location>
        <begin position="383"/>
        <end position="404"/>
    </location>
</feature>
<dbReference type="FunFam" id="1.10.287.1260:FF:000005">
    <property type="entry name" value="Mechanosensitive ion channel family protein"/>
    <property type="match status" value="1"/>
</dbReference>
<dbReference type="InParanoid" id="A0A423PZL5"/>
<feature type="transmembrane region" description="Helical" evidence="8">
    <location>
        <begin position="468"/>
        <end position="494"/>
    </location>
</feature>
<dbReference type="GO" id="GO:0008381">
    <property type="term" value="F:mechanosensitive monoatomic ion channel activity"/>
    <property type="evidence" value="ECO:0007669"/>
    <property type="project" value="InterPro"/>
</dbReference>
<feature type="transmembrane region" description="Helical" evidence="8">
    <location>
        <begin position="347"/>
        <end position="377"/>
    </location>
</feature>
<evidence type="ECO:0000256" key="6">
    <source>
        <dbReference type="ARBA" id="ARBA00023136"/>
    </source>
</evidence>
<feature type="transmembrane region" description="Helical" evidence="8">
    <location>
        <begin position="515"/>
        <end position="538"/>
    </location>
</feature>
<accession>A0A423PZL5</accession>
<evidence type="ECO:0000256" key="3">
    <source>
        <dbReference type="ARBA" id="ARBA00022475"/>
    </source>
</evidence>
<dbReference type="AlphaFoldDB" id="A0A423PZL5"/>
<dbReference type="GO" id="GO:0005886">
    <property type="term" value="C:plasma membrane"/>
    <property type="evidence" value="ECO:0007669"/>
    <property type="project" value="UniProtKB-SubCell"/>
</dbReference>
<dbReference type="Gene3D" id="2.30.30.60">
    <property type="match status" value="1"/>
</dbReference>
<dbReference type="InterPro" id="IPR006685">
    <property type="entry name" value="MscS_channel_2nd"/>
</dbReference>
<evidence type="ECO:0000256" key="2">
    <source>
        <dbReference type="ARBA" id="ARBA00008017"/>
    </source>
</evidence>
<organism evidence="11 12">
    <name type="scientific">Salinisphaera japonica YTM-1</name>
    <dbReference type="NCBI Taxonomy" id="1209778"/>
    <lineage>
        <taxon>Bacteria</taxon>
        <taxon>Pseudomonadati</taxon>
        <taxon>Pseudomonadota</taxon>
        <taxon>Gammaproteobacteria</taxon>
        <taxon>Salinisphaerales</taxon>
        <taxon>Salinisphaeraceae</taxon>
        <taxon>Salinisphaera</taxon>
    </lineage>
</organism>
<feature type="transmembrane region" description="Helical" evidence="8">
    <location>
        <begin position="235"/>
        <end position="257"/>
    </location>
</feature>
<feature type="transmembrane region" description="Helical" evidence="8">
    <location>
        <begin position="269"/>
        <end position="286"/>
    </location>
</feature>
<dbReference type="InterPro" id="IPR023408">
    <property type="entry name" value="MscS_beta-dom_sf"/>
</dbReference>
<dbReference type="Pfam" id="PF00924">
    <property type="entry name" value="MS_channel_2nd"/>
    <property type="match status" value="1"/>
</dbReference>
<dbReference type="Gene3D" id="1.10.287.1260">
    <property type="match status" value="1"/>
</dbReference>
<keyword evidence="5 8" id="KW-1133">Transmembrane helix</keyword>
<keyword evidence="6 8" id="KW-0472">Membrane</keyword>
<dbReference type="EMBL" id="AYKG01000007">
    <property type="protein sequence ID" value="ROO31131.1"/>
    <property type="molecule type" value="Genomic_DNA"/>
</dbReference>
<evidence type="ECO:0000256" key="8">
    <source>
        <dbReference type="SAM" id="Phobius"/>
    </source>
</evidence>
<dbReference type="SUPFAM" id="SSF50182">
    <property type="entry name" value="Sm-like ribonucleoproteins"/>
    <property type="match status" value="1"/>
</dbReference>
<evidence type="ECO:0000256" key="1">
    <source>
        <dbReference type="ARBA" id="ARBA00004651"/>
    </source>
</evidence>
<dbReference type="Pfam" id="PF21088">
    <property type="entry name" value="MS_channel_1st"/>
    <property type="match status" value="1"/>
</dbReference>
<dbReference type="InterPro" id="IPR010920">
    <property type="entry name" value="LSM_dom_sf"/>
</dbReference>
<protein>
    <submittedName>
        <fullName evidence="11">Small mechanosensitive ion channel protein MscS</fullName>
    </submittedName>
</protein>
<reference evidence="11 12" key="1">
    <citation type="submission" date="2013-10" db="EMBL/GenBank/DDBJ databases">
        <title>Salinisphaera japonica YTM-1 Genome Sequencing.</title>
        <authorList>
            <person name="Lai Q."/>
            <person name="Li C."/>
            <person name="Shao Z."/>
        </authorList>
    </citation>
    <scope>NUCLEOTIDE SEQUENCE [LARGE SCALE GENOMIC DNA]</scope>
    <source>
        <strain evidence="11 12">YTM-1</strain>
    </source>
</reference>
<feature type="transmembrane region" description="Helical" evidence="8">
    <location>
        <begin position="544"/>
        <end position="573"/>
    </location>
</feature>
<evidence type="ECO:0000256" key="4">
    <source>
        <dbReference type="ARBA" id="ARBA00022692"/>
    </source>
</evidence>
<feature type="transmembrane region" description="Helical" evidence="8">
    <location>
        <begin position="306"/>
        <end position="326"/>
    </location>
</feature>
<dbReference type="OrthoDB" id="6500477at2"/>
<feature type="transmembrane region" description="Helical" evidence="8">
    <location>
        <begin position="206"/>
        <end position="223"/>
    </location>
</feature>
<dbReference type="Proteomes" id="UP000285310">
    <property type="component" value="Unassembled WGS sequence"/>
</dbReference>
<dbReference type="InterPro" id="IPR011066">
    <property type="entry name" value="MscS_channel_C_sf"/>
</dbReference>
<keyword evidence="4 8" id="KW-0812">Transmembrane</keyword>
<dbReference type="InterPro" id="IPR049142">
    <property type="entry name" value="MS_channel_1st"/>
</dbReference>
<comment type="similarity">
    <text evidence="2">Belongs to the MscS (TC 1.A.23) family.</text>
</comment>
<feature type="region of interest" description="Disordered" evidence="7">
    <location>
        <begin position="730"/>
        <end position="764"/>
    </location>
</feature>
<dbReference type="SUPFAM" id="SSF82689">
    <property type="entry name" value="Mechanosensitive channel protein MscS (YggB), C-terminal domain"/>
    <property type="match status" value="1"/>
</dbReference>
<dbReference type="SUPFAM" id="SSF82861">
    <property type="entry name" value="Mechanosensitive channel protein MscS (YggB), transmembrane region"/>
    <property type="match status" value="1"/>
</dbReference>
<dbReference type="PANTHER" id="PTHR30460">
    <property type="entry name" value="MODERATE CONDUCTANCE MECHANOSENSITIVE CHANNEL YBIO"/>
    <property type="match status" value="1"/>
</dbReference>
<comment type="caution">
    <text evidence="11">The sequence shown here is derived from an EMBL/GenBank/DDBJ whole genome shotgun (WGS) entry which is preliminary data.</text>
</comment>
<comment type="subcellular location">
    <subcellularLocation>
        <location evidence="1">Cell membrane</location>
        <topology evidence="1">Multi-pass membrane protein</topology>
    </subcellularLocation>
</comment>
<evidence type="ECO:0000259" key="9">
    <source>
        <dbReference type="Pfam" id="PF00924"/>
    </source>
</evidence>
<dbReference type="InterPro" id="IPR045276">
    <property type="entry name" value="YbiO_bact"/>
</dbReference>
<dbReference type="PANTHER" id="PTHR30460:SF0">
    <property type="entry name" value="MODERATE CONDUCTANCE MECHANOSENSITIVE CHANNEL YBIO"/>
    <property type="match status" value="1"/>
</dbReference>
<evidence type="ECO:0000256" key="7">
    <source>
        <dbReference type="SAM" id="MobiDB-lite"/>
    </source>
</evidence>
<feature type="compositionally biased region" description="Basic and acidic residues" evidence="7">
    <location>
        <begin position="734"/>
        <end position="743"/>
    </location>
</feature>
<sequence length="764" mass="83307">MMLRLAPRPLVAGLFLVVFAAITTFSTGVSAQGIASVESLAGQGSENKRADSEQLSASLDEVIQTLEDKDERRALLTQLKQLKQTTEAEADQNKTSVTTSGGLLGALADSFSDLSSQSTSNDSPIAVWEAHASNAAAGANELIAQTERRALARNLGEIGIGLMIWATLLAGLMAAARRLFVYRGWPLVLPPEPRPWMLLAHFMRRVFPWLFTFGLLLASVRLLQTATPARATLLVLAYVALCGRLLSTVFDVVIALFTRGHRRVAVSILHDKALVPLFFIGALVAFGDAVNSNRMIGLLGYSLSDWLSVSANIVAAVLSGILVIRIRRPVAHLISNRRLKNRLNNNFRDLVTFAARLWHVPALLLVIASLVAIFVTGGETDAAFARAMVCTVFLVLALVVAGVIRRQHERAARRTLKSHFANRLRHLGFTLAHCAVWVMFADLSLRVWGFSLFGIGEPGATSSQIGHALIRIGLTVLIAWLVWIAVDGAIHRALHGKDARGRRRNSNRAQTITPMIRNIALFTILIIASIAGLANLGVNVTPLLAGAGVIGIALGFGAQSLVADLITGIFILIEDSLAVGDFVEMNGYMGTVEGLNLRTVRLRDLDGVVHITTFSHIDAIHNMSRQFGIALMKIRIPHDLRIDDAIELMRKTAADLHRDPFMRGLIRSHLEMQGIHEFDNGSPILRMRLRTAPEYQWDVSRAFNLALKRRMEAEYINIGAPRMSVSMEAAGGARFDKRGKPSDTESTPTNLDWPIDNAPSPDGG</sequence>